<proteinExistence type="predicted"/>
<accession>A0ABR2JKU0</accession>
<gene>
    <name evidence="2" type="ORF">M9Y10_005129</name>
</gene>
<feature type="domain" description="EF-hand" evidence="1">
    <location>
        <begin position="115"/>
        <end position="150"/>
    </location>
</feature>
<dbReference type="Gene3D" id="1.10.238.10">
    <property type="entry name" value="EF-hand"/>
    <property type="match status" value="2"/>
</dbReference>
<reference evidence="2 3" key="1">
    <citation type="submission" date="2024-04" db="EMBL/GenBank/DDBJ databases">
        <title>Tritrichomonas musculus Genome.</title>
        <authorList>
            <person name="Alves-Ferreira E."/>
            <person name="Grigg M."/>
            <person name="Lorenzi H."/>
            <person name="Galac M."/>
        </authorList>
    </citation>
    <scope>NUCLEOTIDE SEQUENCE [LARGE SCALE GENOMIC DNA]</scope>
    <source>
        <strain evidence="2 3">EAF2021</strain>
    </source>
</reference>
<comment type="caution">
    <text evidence="2">The sequence shown here is derived from an EMBL/GenBank/DDBJ whole genome shotgun (WGS) entry which is preliminary data.</text>
</comment>
<organism evidence="2 3">
    <name type="scientific">Tritrichomonas musculus</name>
    <dbReference type="NCBI Taxonomy" id="1915356"/>
    <lineage>
        <taxon>Eukaryota</taxon>
        <taxon>Metamonada</taxon>
        <taxon>Parabasalia</taxon>
        <taxon>Tritrichomonadida</taxon>
        <taxon>Tritrichomonadidae</taxon>
        <taxon>Tritrichomonas</taxon>
    </lineage>
</organism>
<dbReference type="Proteomes" id="UP001470230">
    <property type="component" value="Unassembled WGS sequence"/>
</dbReference>
<dbReference type="SUPFAM" id="SSF47473">
    <property type="entry name" value="EF-hand"/>
    <property type="match status" value="1"/>
</dbReference>
<dbReference type="InterPro" id="IPR002048">
    <property type="entry name" value="EF_hand_dom"/>
</dbReference>
<feature type="domain" description="EF-hand" evidence="1">
    <location>
        <begin position="6"/>
        <end position="41"/>
    </location>
</feature>
<dbReference type="EMBL" id="JAPFFF010000011">
    <property type="protein sequence ID" value="KAK8878361.1"/>
    <property type="molecule type" value="Genomic_DNA"/>
</dbReference>
<sequence length="211" mass="23881">MDFDEQQKQLLYEVFSKFDCEKEGYLNETELRNLLVEFEIDQSFAPSMLRIFAGTNKSRSNSIDYEFSSSGSDYQIDSSSLDSNASDSSSNSDSSISYVSFEDIIEFFKVIITGDTQQFYQMLFAAIDSNNDSRINKNDLVEFSRLFGDELSEEAAAKIITDCEPDINGSIQFDNFWSLYSKPESFTRNNSFENLLVNNNGNDNGPVPVVA</sequence>
<dbReference type="PROSITE" id="PS50222">
    <property type="entry name" value="EF_HAND_2"/>
    <property type="match status" value="2"/>
</dbReference>
<evidence type="ECO:0000313" key="2">
    <source>
        <dbReference type="EMBL" id="KAK8878361.1"/>
    </source>
</evidence>
<evidence type="ECO:0000313" key="3">
    <source>
        <dbReference type="Proteomes" id="UP001470230"/>
    </source>
</evidence>
<dbReference type="Pfam" id="PF13499">
    <property type="entry name" value="EF-hand_7"/>
    <property type="match status" value="1"/>
</dbReference>
<evidence type="ECO:0000259" key="1">
    <source>
        <dbReference type="PROSITE" id="PS50222"/>
    </source>
</evidence>
<protein>
    <submittedName>
        <fullName evidence="2">Rhomboid- protein 3</fullName>
    </submittedName>
</protein>
<keyword evidence="3" id="KW-1185">Reference proteome</keyword>
<name>A0ABR2JKU0_9EUKA</name>
<dbReference type="InterPro" id="IPR011992">
    <property type="entry name" value="EF-hand-dom_pair"/>
</dbReference>